<feature type="compositionally biased region" description="Polar residues" evidence="1">
    <location>
        <begin position="156"/>
        <end position="178"/>
    </location>
</feature>
<keyword evidence="2" id="KW-0732">Signal</keyword>
<reference evidence="3 4" key="1">
    <citation type="journal article" date="2012" name="PLoS Pathog.">
        <title>Comparative pathogenomics reveals horizontally acquired novel virulence genes in fungi infecting cereal hosts.</title>
        <authorList>
            <person name="Gardiner D.M."/>
            <person name="McDonald M.C."/>
            <person name="Covarelli L."/>
            <person name="Solomon P.S."/>
            <person name="Rusu A.G."/>
            <person name="Marshall M."/>
            <person name="Kazan K."/>
            <person name="Chakraborty S."/>
            <person name="McDonald B.A."/>
            <person name="Manners J.M."/>
        </authorList>
    </citation>
    <scope>NUCLEOTIDE SEQUENCE [LARGE SCALE GENOMIC DNA]</scope>
    <source>
        <strain evidence="3 4">CS3096</strain>
    </source>
</reference>
<evidence type="ECO:0000313" key="3">
    <source>
        <dbReference type="EMBL" id="EKJ70348.1"/>
    </source>
</evidence>
<evidence type="ECO:0000313" key="4">
    <source>
        <dbReference type="Proteomes" id="UP000007978"/>
    </source>
</evidence>
<feature type="compositionally biased region" description="Low complexity" evidence="1">
    <location>
        <begin position="182"/>
        <end position="192"/>
    </location>
</feature>
<feature type="compositionally biased region" description="Polar residues" evidence="1">
    <location>
        <begin position="333"/>
        <end position="379"/>
    </location>
</feature>
<evidence type="ECO:0000256" key="1">
    <source>
        <dbReference type="SAM" id="MobiDB-lite"/>
    </source>
</evidence>
<dbReference type="AlphaFoldDB" id="K3VD58"/>
<accession>K3VD58</accession>
<protein>
    <recommendedName>
        <fullName evidence="5">Zonadhesin</fullName>
    </recommendedName>
</protein>
<proteinExistence type="predicted"/>
<evidence type="ECO:0000256" key="2">
    <source>
        <dbReference type="SAM" id="SignalP"/>
    </source>
</evidence>
<feature type="compositionally biased region" description="Low complexity" evidence="1">
    <location>
        <begin position="571"/>
        <end position="591"/>
    </location>
</feature>
<dbReference type="RefSeq" id="XP_009260957.1">
    <property type="nucleotide sequence ID" value="XM_009262682.1"/>
</dbReference>
<feature type="compositionally biased region" description="Polar residues" evidence="1">
    <location>
        <begin position="32"/>
        <end position="50"/>
    </location>
</feature>
<feature type="compositionally biased region" description="Polar residues" evidence="1">
    <location>
        <begin position="133"/>
        <end position="143"/>
    </location>
</feature>
<feature type="compositionally biased region" description="Polar residues" evidence="1">
    <location>
        <begin position="312"/>
        <end position="324"/>
    </location>
</feature>
<dbReference type="eggNOG" id="KOG4388">
    <property type="taxonomic scope" value="Eukaryota"/>
</dbReference>
<comment type="caution">
    <text evidence="3">The sequence shown here is derived from an EMBL/GenBank/DDBJ whole genome shotgun (WGS) entry which is preliminary data.</text>
</comment>
<feature type="compositionally biased region" description="Polar residues" evidence="1">
    <location>
        <begin position="650"/>
        <end position="660"/>
    </location>
</feature>
<evidence type="ECO:0008006" key="5">
    <source>
        <dbReference type="Google" id="ProtNLM"/>
    </source>
</evidence>
<dbReference type="Proteomes" id="UP000007978">
    <property type="component" value="Chromosome 2"/>
</dbReference>
<organism evidence="3 4">
    <name type="scientific">Fusarium pseudograminearum (strain CS3096)</name>
    <name type="common">Wheat and barley crown-rot fungus</name>
    <dbReference type="NCBI Taxonomy" id="1028729"/>
    <lineage>
        <taxon>Eukaryota</taxon>
        <taxon>Fungi</taxon>
        <taxon>Dikarya</taxon>
        <taxon>Ascomycota</taxon>
        <taxon>Pezizomycotina</taxon>
        <taxon>Sordariomycetes</taxon>
        <taxon>Hypocreomycetidae</taxon>
        <taxon>Hypocreales</taxon>
        <taxon>Nectriaceae</taxon>
        <taxon>Fusarium</taxon>
    </lineage>
</organism>
<sequence length="717" mass="75238">MHVLNSLIIGLLLRGVWGQTVDESATEGGDVVSQQIPAPNVSVTAPTQQDAPVEPTVPTVPTAPSEPATPTQPTVPTEPTQETTLTEPTEIPVPSVPTEPTEQTEQTESTETLESPTLPEPIQPTPPTEPTDSIETAESSLPTEMTEPTAPDDLATPSQLEQPNNATESGTDSVQPTESLAEPSSEPTQSSESETDGFPTAEPTEVTTDTELGQSDEPIVSATESVQPSETGDAQESAPTGPVAEPSEQTEAVDQPTESSESIEPAASIQPPEPTESPVQTESVEAPTQSAPASESAQPTDQGEPTDASEAVQPTQDIEPSQSDVPAPPSDVEGSSASETEQGSAGPVNTQAPSGDSNEPSGIPDQTQSSPSGFTTVTVPPSEPSGEVVRLDLTEASLGPGATFTTIAGKEAIVLQAPPNSEAKFTLEVKEPLDIVEDSLVNIRVSVKVEELDPNNRRKRFLFERATGTRLQLIMNEKKIYDKQVKTTDGRFREIKSEKTRFVKNPMIEVLQRAGSNPVAVTVRGLSFVGSSTETRRPNVPVVVSRTEVLPGTREESPVPADEPTVKPEEPTVQPEEPTMQPEEPTIEPEQSTAQPEEPAVPSEDTGQVSVPGNQETTVPRVPGTESIRVPQETKAPSATAGGGADEESTNMPSLSNLQPETGIGTATGVPGIGNPPMSTPTSTPGPVQIRPNEAHHDAMVNMVVLYGIPLAAAILV</sequence>
<dbReference type="EMBL" id="AFNW01000311">
    <property type="protein sequence ID" value="EKJ70348.1"/>
    <property type="molecule type" value="Genomic_DNA"/>
</dbReference>
<dbReference type="OrthoDB" id="5106806at2759"/>
<dbReference type="GeneID" id="20368182"/>
<feature type="chain" id="PRO_5003866493" description="Zonadhesin" evidence="2">
    <location>
        <begin position="19"/>
        <end position="717"/>
    </location>
</feature>
<dbReference type="HOGENOM" id="CLU_023587_0_0_1"/>
<dbReference type="KEGG" id="fpu:FPSE_09565"/>
<feature type="compositionally biased region" description="Low complexity" evidence="1">
    <location>
        <begin position="51"/>
        <end position="117"/>
    </location>
</feature>
<gene>
    <name evidence="3" type="ORF">FPSE_09565</name>
</gene>
<feature type="compositionally biased region" description="Pro residues" evidence="1">
    <location>
        <begin position="118"/>
        <end position="129"/>
    </location>
</feature>
<feature type="region of interest" description="Disordered" evidence="1">
    <location>
        <begin position="546"/>
        <end position="686"/>
    </location>
</feature>
<feature type="compositionally biased region" description="Polar residues" evidence="1">
    <location>
        <begin position="222"/>
        <end position="238"/>
    </location>
</feature>
<feature type="region of interest" description="Disordered" evidence="1">
    <location>
        <begin position="28"/>
        <end position="386"/>
    </location>
</feature>
<keyword evidence="4" id="KW-1185">Reference proteome</keyword>
<feature type="compositionally biased region" description="Polar residues" evidence="1">
    <location>
        <begin position="605"/>
        <end position="618"/>
    </location>
</feature>
<feature type="compositionally biased region" description="Polar residues" evidence="1">
    <location>
        <begin position="277"/>
        <end position="303"/>
    </location>
</feature>
<name>K3VD58_FUSPC</name>
<feature type="compositionally biased region" description="Low complexity" evidence="1">
    <location>
        <begin position="676"/>
        <end position="686"/>
    </location>
</feature>
<feature type="compositionally biased region" description="Low complexity" evidence="1">
    <location>
        <begin position="258"/>
        <end position="269"/>
    </location>
</feature>
<feature type="signal peptide" evidence="2">
    <location>
        <begin position="1"/>
        <end position="18"/>
    </location>
</feature>